<dbReference type="Proteomes" id="UP001232493">
    <property type="component" value="Chromosome"/>
</dbReference>
<dbReference type="CDD" id="cd06223">
    <property type="entry name" value="PRTases_typeI"/>
    <property type="match status" value="1"/>
</dbReference>
<evidence type="ECO:0000256" key="1">
    <source>
        <dbReference type="ARBA" id="ARBA00008007"/>
    </source>
</evidence>
<evidence type="ECO:0000313" key="3">
    <source>
        <dbReference type="Proteomes" id="UP001232493"/>
    </source>
</evidence>
<dbReference type="PANTHER" id="PTHR47505">
    <property type="entry name" value="DNA UTILIZATION PROTEIN YHGH"/>
    <property type="match status" value="1"/>
</dbReference>
<sequence>MFLNELFPNKCMVCGKNINFRKLICESCEDSLFQSSFINKNNKIIYFAGLYEEPLSRLIKEFKFKQNTHFANIFAKLIYKTYKYYNIEFNDLPEILYIPSTKKHLKIRGYNPVYLIAKEFSKITGFPLRKNLKIQKGYSKAQVETKSYFERTQQVKNKFIFEGNSNKNKRYILIDDVYTTGATIREAINIIEGEVIPIILCRNVKNV</sequence>
<protein>
    <submittedName>
        <fullName evidence="2">ComF family protein</fullName>
    </submittedName>
</protein>
<dbReference type="EMBL" id="CP069362">
    <property type="protein sequence ID" value="WGS65526.1"/>
    <property type="molecule type" value="Genomic_DNA"/>
</dbReference>
<evidence type="ECO:0000313" key="2">
    <source>
        <dbReference type="EMBL" id="WGS65526.1"/>
    </source>
</evidence>
<proteinExistence type="inferred from homology"/>
<dbReference type="Gene3D" id="3.40.50.2020">
    <property type="match status" value="1"/>
</dbReference>
<dbReference type="RefSeq" id="WP_281000035.1">
    <property type="nucleotide sequence ID" value="NZ_CP069362.1"/>
</dbReference>
<keyword evidence="3" id="KW-1185">Reference proteome</keyword>
<accession>A0ABY8PSB1</accession>
<organism evidence="2 3">
    <name type="scientific">Marinitoga aeolica</name>
    <dbReference type="NCBI Taxonomy" id="2809031"/>
    <lineage>
        <taxon>Bacteria</taxon>
        <taxon>Thermotogati</taxon>
        <taxon>Thermotogota</taxon>
        <taxon>Thermotogae</taxon>
        <taxon>Petrotogales</taxon>
        <taxon>Petrotogaceae</taxon>
        <taxon>Marinitoga</taxon>
    </lineage>
</organism>
<dbReference type="PANTHER" id="PTHR47505:SF1">
    <property type="entry name" value="DNA UTILIZATION PROTEIN YHGH"/>
    <property type="match status" value="1"/>
</dbReference>
<dbReference type="InterPro" id="IPR051910">
    <property type="entry name" value="ComF/GntX_DNA_util-trans"/>
</dbReference>
<comment type="similarity">
    <text evidence="1">Belongs to the ComF/GntX family.</text>
</comment>
<dbReference type="InterPro" id="IPR000836">
    <property type="entry name" value="PRTase_dom"/>
</dbReference>
<dbReference type="InterPro" id="IPR029057">
    <property type="entry name" value="PRTase-like"/>
</dbReference>
<reference evidence="2 3" key="1">
    <citation type="submission" date="2021-02" db="EMBL/GenBank/DDBJ databases">
        <title>Characterization of Marinitoga sp. nov. str. BP5-C20A.</title>
        <authorList>
            <person name="Erauso G."/>
            <person name="Postec A."/>
        </authorList>
    </citation>
    <scope>NUCLEOTIDE SEQUENCE [LARGE SCALE GENOMIC DNA]</scope>
    <source>
        <strain evidence="2 3">BP5-C20A</strain>
    </source>
</reference>
<dbReference type="SUPFAM" id="SSF53271">
    <property type="entry name" value="PRTase-like"/>
    <property type="match status" value="1"/>
</dbReference>
<name>A0ABY8PSB1_9BACT</name>
<gene>
    <name evidence="2" type="ORF">JRV97_02945</name>
</gene>